<dbReference type="OrthoDB" id="10252281at2759"/>
<evidence type="ECO:0000259" key="6">
    <source>
        <dbReference type="Pfam" id="PF13537"/>
    </source>
</evidence>
<dbReference type="InterPro" id="IPR051857">
    <property type="entry name" value="Asn_synthetase_domain"/>
</dbReference>
<name>A0A167XZ28_9EURO</name>
<sequence length="605" mass="66752">MCGIFFSVASGGPLIPQGDTQRLLKCRGPDSVETRHAVLPGPKRDNLTESGNDESAVHLTFLSTVLALRGDHICKQPLIHEESSSIFCWNGEAWKIDGHRVTGNDSNQVFQLLLDAARPSAVTTGIASIDDQYINRIRAALNRVSGPFAFVFYDAYTSCILYGRDKLGRRSLLRGFDEAGNFMLCSVCDSSTIQLEEVPADGFYMIDNVGLRSSTTAPRTSMEHHSRLILWQDDADVLDPSRSTTTLPLMNKELPPNDTLPLLTTDSKPIDDILSSLLSSIDLRARNIPDPPNRTSDHDAKIAVLFSGGLDCSILARLAHEVVPEGDTIDLLNVAFENPRVTAAAAANALKSRQTNEGNCLKSAYENCPDRITGRSSFAELCRVCPGRKFNFVAINIPYGETLAHRSEIIRLMRPHDTEMDLSIACAFYFAARGKGVVTSIDPDSGVQQDHLYTTSARVLLSGLGADELFGGYTRHGTAYRRQGFSGLISELELDVTRLGKRNLGRDDRILSHWGREARYPFLDEDFLSLALKLPVWQKTGFGQTGTETLEKESGLDPEKKALRLLAWRLGLRNTAREKKRAIQFGSRTAKMESGKSKGDQRLAF</sequence>
<protein>
    <submittedName>
        <fullName evidence="7">Rossmann-like alpha/beta/alpha sandwich fold protein</fullName>
    </submittedName>
</protein>
<gene>
    <name evidence="7" type="ORF">AAP_03750</name>
</gene>
<dbReference type="InterPro" id="IPR017932">
    <property type="entry name" value="GATase_2_dom"/>
</dbReference>
<dbReference type="InterPro" id="IPR014729">
    <property type="entry name" value="Rossmann-like_a/b/a_fold"/>
</dbReference>
<dbReference type="PANTHER" id="PTHR45937">
    <property type="entry name" value="ASPARAGINE SYNTHETASE DOMAIN-CONTAINING PROTEIN 1"/>
    <property type="match status" value="1"/>
</dbReference>
<feature type="compositionally biased region" description="Basic and acidic residues" evidence="4">
    <location>
        <begin position="590"/>
        <end position="605"/>
    </location>
</feature>
<dbReference type="InterPro" id="IPR001962">
    <property type="entry name" value="Asn_synthase"/>
</dbReference>
<feature type="domain" description="Asparagine synthetase" evidence="5">
    <location>
        <begin position="490"/>
        <end position="541"/>
    </location>
</feature>
<keyword evidence="8" id="KW-1185">Reference proteome</keyword>
<reference evidence="7 8" key="1">
    <citation type="journal article" date="2016" name="Genome Biol. Evol.">
        <title>Divergent and convergent evolution of fungal pathogenicity.</title>
        <authorList>
            <person name="Shang Y."/>
            <person name="Xiao G."/>
            <person name="Zheng P."/>
            <person name="Cen K."/>
            <person name="Zhan S."/>
            <person name="Wang C."/>
        </authorList>
    </citation>
    <scope>NUCLEOTIDE SEQUENCE [LARGE SCALE GENOMIC DNA]</scope>
    <source>
        <strain evidence="7 8">ARSEF 7405</strain>
    </source>
</reference>
<dbReference type="Pfam" id="PF00733">
    <property type="entry name" value="Asn_synthase"/>
    <property type="match status" value="2"/>
</dbReference>
<dbReference type="SUPFAM" id="SSF52402">
    <property type="entry name" value="Adenine nucleotide alpha hydrolases-like"/>
    <property type="match status" value="1"/>
</dbReference>
<evidence type="ECO:0000256" key="2">
    <source>
        <dbReference type="ARBA" id="ARBA00022888"/>
    </source>
</evidence>
<dbReference type="EMBL" id="AZGZ01000016">
    <property type="protein sequence ID" value="KZZ90655.1"/>
    <property type="molecule type" value="Genomic_DNA"/>
</dbReference>
<dbReference type="AlphaFoldDB" id="A0A167XZ28"/>
<dbReference type="GO" id="GO:0006529">
    <property type="term" value="P:asparagine biosynthetic process"/>
    <property type="evidence" value="ECO:0007669"/>
    <property type="project" value="UniProtKB-KW"/>
</dbReference>
<organism evidence="7 8">
    <name type="scientific">Ascosphaera apis ARSEF 7405</name>
    <dbReference type="NCBI Taxonomy" id="392613"/>
    <lineage>
        <taxon>Eukaryota</taxon>
        <taxon>Fungi</taxon>
        <taxon>Dikarya</taxon>
        <taxon>Ascomycota</taxon>
        <taxon>Pezizomycotina</taxon>
        <taxon>Eurotiomycetes</taxon>
        <taxon>Eurotiomycetidae</taxon>
        <taxon>Onygenales</taxon>
        <taxon>Ascosphaeraceae</taxon>
        <taxon>Ascosphaera</taxon>
    </lineage>
</organism>
<evidence type="ECO:0000259" key="5">
    <source>
        <dbReference type="Pfam" id="PF00733"/>
    </source>
</evidence>
<dbReference type="SUPFAM" id="SSF56235">
    <property type="entry name" value="N-terminal nucleophile aminohydrolases (Ntn hydrolases)"/>
    <property type="match status" value="1"/>
</dbReference>
<feature type="domain" description="Glutamine amidotransferase type-2" evidence="6">
    <location>
        <begin position="75"/>
        <end position="186"/>
    </location>
</feature>
<dbReference type="VEuPathDB" id="FungiDB:AAP_03750"/>
<proteinExistence type="predicted"/>
<evidence type="ECO:0000256" key="3">
    <source>
        <dbReference type="ARBA" id="ARBA00022962"/>
    </source>
</evidence>
<keyword evidence="2" id="KW-0061">Asparagine biosynthesis</keyword>
<feature type="region of interest" description="Disordered" evidence="4">
    <location>
        <begin position="584"/>
        <end position="605"/>
    </location>
</feature>
<keyword evidence="3" id="KW-0315">Glutamine amidotransferase</keyword>
<evidence type="ECO:0000256" key="4">
    <source>
        <dbReference type="SAM" id="MobiDB-lite"/>
    </source>
</evidence>
<dbReference type="Proteomes" id="UP000242877">
    <property type="component" value="Unassembled WGS sequence"/>
</dbReference>
<evidence type="ECO:0000256" key="1">
    <source>
        <dbReference type="ARBA" id="ARBA00022605"/>
    </source>
</evidence>
<dbReference type="CDD" id="cd01991">
    <property type="entry name" value="Asn_synthase_B_C"/>
    <property type="match status" value="1"/>
</dbReference>
<dbReference type="GO" id="GO:0004066">
    <property type="term" value="F:asparagine synthase (glutamine-hydrolyzing) activity"/>
    <property type="evidence" value="ECO:0007669"/>
    <property type="project" value="InterPro"/>
</dbReference>
<dbReference type="InterPro" id="IPR029055">
    <property type="entry name" value="Ntn_hydrolases_N"/>
</dbReference>
<dbReference type="PANTHER" id="PTHR45937:SF1">
    <property type="entry name" value="ASPARAGINE SYNTHETASE DOMAIN-CONTAINING PROTEIN 1"/>
    <property type="match status" value="1"/>
</dbReference>
<evidence type="ECO:0000313" key="8">
    <source>
        <dbReference type="Proteomes" id="UP000242877"/>
    </source>
</evidence>
<dbReference type="Pfam" id="PF13537">
    <property type="entry name" value="GATase_7"/>
    <property type="match status" value="1"/>
</dbReference>
<keyword evidence="1" id="KW-0028">Amino-acid biosynthesis</keyword>
<evidence type="ECO:0000313" key="7">
    <source>
        <dbReference type="EMBL" id="KZZ90655.1"/>
    </source>
</evidence>
<accession>A0A167XZ28</accession>
<feature type="domain" description="Asparagine synthetase" evidence="5">
    <location>
        <begin position="456"/>
        <end position="483"/>
    </location>
</feature>
<dbReference type="Gene3D" id="3.60.20.10">
    <property type="entry name" value="Glutamine Phosphoribosylpyrophosphate, subunit 1, domain 1"/>
    <property type="match status" value="1"/>
</dbReference>
<dbReference type="Gene3D" id="3.40.50.620">
    <property type="entry name" value="HUPs"/>
    <property type="match status" value="1"/>
</dbReference>
<comment type="caution">
    <text evidence="7">The sequence shown here is derived from an EMBL/GenBank/DDBJ whole genome shotgun (WGS) entry which is preliminary data.</text>
</comment>